<dbReference type="Proteomes" id="UP000465609">
    <property type="component" value="Chromosome"/>
</dbReference>
<evidence type="ECO:0008006" key="5">
    <source>
        <dbReference type="Google" id="ProtNLM"/>
    </source>
</evidence>
<evidence type="ECO:0000313" key="4">
    <source>
        <dbReference type="Proteomes" id="UP000465609"/>
    </source>
</evidence>
<keyword evidence="2" id="KW-0812">Transmembrane</keyword>
<feature type="transmembrane region" description="Helical" evidence="2">
    <location>
        <begin position="76"/>
        <end position="94"/>
    </location>
</feature>
<feature type="region of interest" description="Disordered" evidence="1">
    <location>
        <begin position="204"/>
        <end position="312"/>
    </location>
</feature>
<dbReference type="EMBL" id="AP022577">
    <property type="protein sequence ID" value="BBX82164.1"/>
    <property type="molecule type" value="Genomic_DNA"/>
</dbReference>
<feature type="transmembrane region" description="Helical" evidence="2">
    <location>
        <begin position="39"/>
        <end position="64"/>
    </location>
</feature>
<reference evidence="3 4" key="1">
    <citation type="journal article" date="2019" name="Emerg. Microbes Infect.">
        <title>Comprehensive subspecies identification of 175 nontuberculous mycobacteria species based on 7547 genomic profiles.</title>
        <authorList>
            <person name="Matsumoto Y."/>
            <person name="Kinjo T."/>
            <person name="Motooka D."/>
            <person name="Nabeya D."/>
            <person name="Jung N."/>
            <person name="Uechi K."/>
            <person name="Horii T."/>
            <person name="Iida T."/>
            <person name="Fujita J."/>
            <person name="Nakamura S."/>
        </authorList>
    </citation>
    <scope>NUCLEOTIDE SEQUENCE [LARGE SCALE GENOMIC DNA]</scope>
    <source>
        <strain evidence="3 4">JCM 15296</strain>
    </source>
</reference>
<gene>
    <name evidence="3" type="ORF">MAUB_00370</name>
</gene>
<dbReference type="InterPro" id="IPR021235">
    <property type="entry name" value="DUF2637"/>
</dbReference>
<keyword evidence="2" id="KW-0472">Membrane</keyword>
<proteinExistence type="predicted"/>
<dbReference type="Pfam" id="PF10935">
    <property type="entry name" value="DUF2637"/>
    <property type="match status" value="1"/>
</dbReference>
<keyword evidence="4" id="KW-1185">Reference proteome</keyword>
<sequence length="390" mass="40682">MVTPDQTHRRVRRLLWSLLAFATTASVSGNITRAVSMHAGVSAIGPIVAAALAPVALLGLTHLLGLWSHIAARGMTYWAFLVAIVVLATAAFRLSFDALRELAVSYGYARFDAALFPLILDGLVAVCTLGLVALTRIEVGAVTQPMTHPAAEMHRGDALLHRADSTLTQTVPDTEPAATLRNRGETVMTKAATQISAADALLRHDGPSVTRPGQMVTQPGPAVTHPDAAPDASNSHARNGDARAAQSVTQPDAADAPGAPPRHDAATAVHLTQPVTQWPQRRDAPLRQAAAASSERAARERGVWPSDADTDPSLRTPRLVEVAHSEHAALADQLIGAGRTTAPAETVRAVLEHAASGASSRTIAEALGVSPSSVLRIVKAARELSPSGAA</sequence>
<evidence type="ECO:0000256" key="1">
    <source>
        <dbReference type="SAM" id="MobiDB-lite"/>
    </source>
</evidence>
<accession>A0ABN5YPC4</accession>
<feature type="transmembrane region" description="Helical" evidence="2">
    <location>
        <begin position="114"/>
        <end position="134"/>
    </location>
</feature>
<organism evidence="3 4">
    <name type="scientific">Mycolicibacterium aubagnense</name>
    <dbReference type="NCBI Taxonomy" id="319707"/>
    <lineage>
        <taxon>Bacteria</taxon>
        <taxon>Bacillati</taxon>
        <taxon>Actinomycetota</taxon>
        <taxon>Actinomycetes</taxon>
        <taxon>Mycobacteriales</taxon>
        <taxon>Mycobacteriaceae</taxon>
        <taxon>Mycolicibacterium</taxon>
    </lineage>
</organism>
<name>A0ABN5YPC4_9MYCO</name>
<evidence type="ECO:0000313" key="3">
    <source>
        <dbReference type="EMBL" id="BBX82164.1"/>
    </source>
</evidence>
<protein>
    <recommendedName>
        <fullName evidence="5">DUF2637 domain-containing protein</fullName>
    </recommendedName>
</protein>
<keyword evidence="2" id="KW-1133">Transmembrane helix</keyword>
<evidence type="ECO:0000256" key="2">
    <source>
        <dbReference type="SAM" id="Phobius"/>
    </source>
</evidence>